<accession>A0A380Z996</accession>
<name>A0A380Z996_9BACE</name>
<dbReference type="InterPro" id="IPR032675">
    <property type="entry name" value="LRR_dom_sf"/>
</dbReference>
<dbReference type="STRING" id="483216.BACEGG_03113"/>
<reference evidence="4 7" key="3">
    <citation type="journal article" date="2019" name="Science, e1252229">
        <title>Invertible promoters mediate bacterial phase variation, antibiotic resistance, and host adaptation in the gut.</title>
        <authorList>
            <person name="Jiang X."/>
            <person name="Hall A.B."/>
            <person name="Arthur T.D."/>
            <person name="Plichta D.R."/>
            <person name="Covington C.T."/>
            <person name="Poyet M."/>
            <person name="Crothers J."/>
            <person name="Moses P.L."/>
            <person name="Tolonen A.C."/>
            <person name="Vlamakis H."/>
            <person name="Alm E.J."/>
            <person name="Xavier R.J."/>
        </authorList>
    </citation>
    <scope>NUCLEOTIDE SEQUENCE [LARGE SCALE GENOMIC DNA]</scope>
    <source>
        <strain evidence="7">bj_0095</strain>
        <strain evidence="4">Bj_0095</strain>
    </source>
</reference>
<dbReference type="EMBL" id="VVZX01000004">
    <property type="protein sequence ID" value="KAA5275926.1"/>
    <property type="molecule type" value="Genomic_DNA"/>
</dbReference>
<dbReference type="PANTHER" id="PTHR48059:SF30">
    <property type="entry name" value="OS06G0587000 PROTEIN"/>
    <property type="match status" value="1"/>
</dbReference>
<dbReference type="RefSeq" id="WP_004291572.1">
    <property type="nucleotide sequence ID" value="NZ_CABKNQ010000017.1"/>
</dbReference>
<evidence type="ECO:0000313" key="7">
    <source>
        <dbReference type="Proteomes" id="UP000291917"/>
    </source>
</evidence>
<sequence>MKAKYILSIMALLIGASCSDDNENTPGFTLDEKEIQMEAVGGTREVRVSVPGNWTATPSESWVQVSPTNGKSSEICVIKVDTTILANKQREAIINFKTRNDAETRSLKIVQAGFDKALTLSTTSVELENYADYGKRYFDVEVTSNVDFKVDIPQDAATWLSYDKYKFTLDCGARPRKTTIRFNWEGNTDATNREAKINFLVAEGNEDMMKHDALLISQERAPEITPTREGDSLALVIIERKLNVAVKWDKNESLMNWPQVKLWEEQDKGCTPENLGRVRAVEFSQFITKEGIPDEIRYLTELETLSFFSNGNKFMYSFDTGTAITQLTKLKNLRIYSFGLTTLPPEFVNLKNLVTLDLSSNNFQEVPAILTPENFPNLRHLSLATNRRSHEIDLTGTNKYPKEEWGGLYGSNNNNNSNLSNPMLERLFKWENLESLVLSNNIIKGTLPKMAYGVPKYTKEEVEANDTLKTAASVLVGKPKVLPHCKDLRIGLNYLHGDLPDWLLHHPYLMFWSPEISIFNQNRGKDDQGIMPGFSNVPTSFEYFYELYPILKPKY</sequence>
<dbReference type="PANTHER" id="PTHR48059">
    <property type="entry name" value="POLYGALACTURONASE INHIBITOR 1"/>
    <property type="match status" value="1"/>
</dbReference>
<reference evidence="3 8" key="2">
    <citation type="journal article" date="2019" name="Nat. Med.">
        <title>A library of human gut bacterial isolates paired with longitudinal multiomics data enables mechanistic microbiome research.</title>
        <authorList>
            <person name="Poyet M."/>
            <person name="Groussin M."/>
            <person name="Gibbons S.M."/>
            <person name="Avila-Pacheco J."/>
            <person name="Jiang X."/>
            <person name="Kearney S.M."/>
            <person name="Perrotta A.R."/>
            <person name="Berdy B."/>
            <person name="Zhao S."/>
            <person name="Lieberman T.D."/>
            <person name="Swanson P.K."/>
            <person name="Smith M."/>
            <person name="Roesemann S."/>
            <person name="Alexander J.E."/>
            <person name="Rich S.A."/>
            <person name="Livny J."/>
            <person name="Vlamakis H."/>
            <person name="Clish C."/>
            <person name="Bullock K."/>
            <person name="Deik A."/>
            <person name="Scott J."/>
            <person name="Pierce K.A."/>
            <person name="Xavier R.J."/>
            <person name="Alm E.J."/>
        </authorList>
    </citation>
    <scope>NUCLEOTIDE SEQUENCE [LARGE SCALE GENOMIC DNA]</scope>
    <source>
        <strain evidence="3 8">BIOML-A1</strain>
    </source>
</reference>
<dbReference type="EMBL" id="UFSX01000002">
    <property type="protein sequence ID" value="SUV43040.1"/>
    <property type="molecule type" value="Genomic_DNA"/>
</dbReference>
<dbReference type="Pfam" id="PF13004">
    <property type="entry name" value="BACON"/>
    <property type="match status" value="1"/>
</dbReference>
<evidence type="ECO:0000313" key="3">
    <source>
        <dbReference type="EMBL" id="KAA5275926.1"/>
    </source>
</evidence>
<reference evidence="5 6" key="1">
    <citation type="submission" date="2018-06" db="EMBL/GenBank/DDBJ databases">
        <authorList>
            <consortium name="Pathogen Informatics"/>
            <person name="Doyle S."/>
        </authorList>
    </citation>
    <scope>NUCLEOTIDE SEQUENCE [LARGE SCALE GENOMIC DNA]</scope>
    <source>
        <strain evidence="5 6">NCTC11155</strain>
    </source>
</reference>
<dbReference type="PROSITE" id="PS51257">
    <property type="entry name" value="PROKAR_LIPOPROTEIN"/>
    <property type="match status" value="1"/>
</dbReference>
<comment type="subcellular location">
    <subcellularLocation>
        <location evidence="1">Cell envelope</location>
    </subcellularLocation>
</comment>
<dbReference type="Gene3D" id="3.80.10.10">
    <property type="entry name" value="Ribonuclease Inhibitor"/>
    <property type="match status" value="1"/>
</dbReference>
<keyword evidence="8" id="KW-1185">Reference proteome</keyword>
<protein>
    <submittedName>
        <fullName evidence="5">Leucine Rich Repeat</fullName>
    </submittedName>
</protein>
<dbReference type="Proteomes" id="UP000291917">
    <property type="component" value="Unassembled WGS sequence"/>
</dbReference>
<dbReference type="InterPro" id="IPR013783">
    <property type="entry name" value="Ig-like_fold"/>
</dbReference>
<dbReference type="Gene3D" id="2.60.40.10">
    <property type="entry name" value="Immunoglobulins"/>
    <property type="match status" value="1"/>
</dbReference>
<dbReference type="InterPro" id="IPR024361">
    <property type="entry name" value="BACON"/>
</dbReference>
<gene>
    <name evidence="4" type="ORF">EAJ03_04350</name>
    <name evidence="3" type="ORF">F2Z23_04350</name>
    <name evidence="5" type="ORF">NCTC11155_02428</name>
</gene>
<dbReference type="CDD" id="cd14948">
    <property type="entry name" value="BACON"/>
    <property type="match status" value="1"/>
</dbReference>
<organism evidence="5 6">
    <name type="scientific">Bacteroides eggerthii</name>
    <dbReference type="NCBI Taxonomy" id="28111"/>
    <lineage>
        <taxon>Bacteria</taxon>
        <taxon>Pseudomonadati</taxon>
        <taxon>Bacteroidota</taxon>
        <taxon>Bacteroidia</taxon>
        <taxon>Bacteroidales</taxon>
        <taxon>Bacteroidaceae</taxon>
        <taxon>Bacteroides</taxon>
    </lineage>
</organism>
<dbReference type="AlphaFoldDB" id="A0A380Z996"/>
<evidence type="ECO:0000313" key="5">
    <source>
        <dbReference type="EMBL" id="SUV43040.1"/>
    </source>
</evidence>
<evidence type="ECO:0000313" key="6">
    <source>
        <dbReference type="Proteomes" id="UP000254424"/>
    </source>
</evidence>
<dbReference type="GO" id="GO:0030313">
    <property type="term" value="C:cell envelope"/>
    <property type="evidence" value="ECO:0007669"/>
    <property type="project" value="UniProtKB-SubCell"/>
</dbReference>
<evidence type="ECO:0000313" key="8">
    <source>
        <dbReference type="Proteomes" id="UP000335496"/>
    </source>
</evidence>
<dbReference type="Proteomes" id="UP000335496">
    <property type="component" value="Unassembled WGS sequence"/>
</dbReference>
<feature type="domain" description="BACON" evidence="2">
    <location>
        <begin position="53"/>
        <end position="112"/>
    </location>
</feature>
<dbReference type="GeneID" id="93069185"/>
<dbReference type="SUPFAM" id="SSF52058">
    <property type="entry name" value="L domain-like"/>
    <property type="match status" value="1"/>
</dbReference>
<dbReference type="InterPro" id="IPR051848">
    <property type="entry name" value="PGIP"/>
</dbReference>
<evidence type="ECO:0000313" key="4">
    <source>
        <dbReference type="EMBL" id="RYT77256.1"/>
    </source>
</evidence>
<dbReference type="InterPro" id="IPR001611">
    <property type="entry name" value="Leu-rich_rpt"/>
</dbReference>
<dbReference type="EMBL" id="RCXL01000004">
    <property type="protein sequence ID" value="RYT77256.1"/>
    <property type="molecule type" value="Genomic_DNA"/>
</dbReference>
<evidence type="ECO:0000256" key="1">
    <source>
        <dbReference type="ARBA" id="ARBA00004196"/>
    </source>
</evidence>
<evidence type="ECO:0000259" key="2">
    <source>
        <dbReference type="Pfam" id="PF13004"/>
    </source>
</evidence>
<dbReference type="OrthoDB" id="1080068at2"/>
<proteinExistence type="predicted"/>
<dbReference type="Proteomes" id="UP000254424">
    <property type="component" value="Unassembled WGS sequence"/>
</dbReference>
<dbReference type="PROSITE" id="PS51450">
    <property type="entry name" value="LRR"/>
    <property type="match status" value="1"/>
</dbReference>